<evidence type="ECO:0000256" key="1">
    <source>
        <dbReference type="ARBA" id="ARBA00005854"/>
    </source>
</evidence>
<dbReference type="InterPro" id="IPR006139">
    <property type="entry name" value="D-isomer_2_OHA_DH_cat_dom"/>
</dbReference>
<dbReference type="PANTHER" id="PTHR43026">
    <property type="entry name" value="2-HYDROXYACID DEHYDROGENASE HOMOLOG 1-RELATED"/>
    <property type="match status" value="1"/>
</dbReference>
<keyword evidence="3" id="KW-0520">NAD</keyword>
<dbReference type="Gene3D" id="3.40.50.720">
    <property type="entry name" value="NAD(P)-binding Rossmann-like Domain"/>
    <property type="match status" value="2"/>
</dbReference>
<dbReference type="GO" id="GO:0008720">
    <property type="term" value="F:D-lactate dehydrogenase (NAD+) activity"/>
    <property type="evidence" value="ECO:0007669"/>
    <property type="project" value="UniProtKB-EC"/>
</dbReference>
<dbReference type="PROSITE" id="PS00065">
    <property type="entry name" value="D_2_HYDROXYACID_DH_1"/>
    <property type="match status" value="1"/>
</dbReference>
<dbReference type="InterPro" id="IPR029752">
    <property type="entry name" value="D-isomer_DH_CS1"/>
</dbReference>
<dbReference type="SUPFAM" id="SSF51735">
    <property type="entry name" value="NAD(P)-binding Rossmann-fold domains"/>
    <property type="match status" value="1"/>
</dbReference>
<dbReference type="InterPro" id="IPR006140">
    <property type="entry name" value="D-isomer_DH_NAD-bd"/>
</dbReference>
<proteinExistence type="inferred from homology"/>
<evidence type="ECO:0000259" key="4">
    <source>
        <dbReference type="Pfam" id="PF00389"/>
    </source>
</evidence>
<dbReference type="EC" id="1.1.1.28" evidence="6"/>
<dbReference type="CDD" id="cd12183">
    <property type="entry name" value="LDH_like_2"/>
    <property type="match status" value="1"/>
</dbReference>
<name>A0A645A6Y9_9ZZZZ</name>
<dbReference type="AlphaFoldDB" id="A0A645A6Y9"/>
<dbReference type="InterPro" id="IPR029753">
    <property type="entry name" value="D-isomer_DH_CS"/>
</dbReference>
<evidence type="ECO:0000256" key="3">
    <source>
        <dbReference type="ARBA" id="ARBA00023027"/>
    </source>
</evidence>
<keyword evidence="2 6" id="KW-0560">Oxidoreductase</keyword>
<reference evidence="6" key="1">
    <citation type="submission" date="2019-08" db="EMBL/GenBank/DDBJ databases">
        <authorList>
            <person name="Kucharzyk K."/>
            <person name="Murdoch R.W."/>
            <person name="Higgins S."/>
            <person name="Loffler F."/>
        </authorList>
    </citation>
    <scope>NUCLEOTIDE SEQUENCE</scope>
</reference>
<dbReference type="PROSITE" id="PS00670">
    <property type="entry name" value="D_2_HYDROXYACID_DH_2"/>
    <property type="match status" value="1"/>
</dbReference>
<dbReference type="EMBL" id="VSSQ01012317">
    <property type="protein sequence ID" value="MPM48940.1"/>
    <property type="molecule type" value="Genomic_DNA"/>
</dbReference>
<protein>
    <submittedName>
        <fullName evidence="6">D-lactate dehydrogenase</fullName>
        <ecNumber evidence="6">1.1.1.28</ecNumber>
    </submittedName>
</protein>
<evidence type="ECO:0000256" key="2">
    <source>
        <dbReference type="ARBA" id="ARBA00023002"/>
    </source>
</evidence>
<evidence type="ECO:0000313" key="6">
    <source>
        <dbReference type="EMBL" id="MPM48940.1"/>
    </source>
</evidence>
<evidence type="ECO:0000259" key="5">
    <source>
        <dbReference type="Pfam" id="PF02826"/>
    </source>
</evidence>
<dbReference type="GO" id="GO:0051287">
    <property type="term" value="F:NAD binding"/>
    <property type="evidence" value="ECO:0007669"/>
    <property type="project" value="InterPro"/>
</dbReference>
<dbReference type="Pfam" id="PF02826">
    <property type="entry name" value="2-Hacid_dh_C"/>
    <property type="match status" value="1"/>
</dbReference>
<organism evidence="6">
    <name type="scientific">bioreactor metagenome</name>
    <dbReference type="NCBI Taxonomy" id="1076179"/>
    <lineage>
        <taxon>unclassified sequences</taxon>
        <taxon>metagenomes</taxon>
        <taxon>ecological metagenomes</taxon>
    </lineage>
</organism>
<comment type="similarity">
    <text evidence="1">Belongs to the D-isomer specific 2-hydroxyacid dehydrogenase family.</text>
</comment>
<dbReference type="SUPFAM" id="SSF52283">
    <property type="entry name" value="Formate/glycerate dehydrogenase catalytic domain-like"/>
    <property type="match status" value="1"/>
</dbReference>
<dbReference type="InterPro" id="IPR036291">
    <property type="entry name" value="NAD(P)-bd_dom_sf"/>
</dbReference>
<feature type="domain" description="D-isomer specific 2-hydroxyacid dehydrogenase NAD-binding" evidence="5">
    <location>
        <begin position="111"/>
        <end position="294"/>
    </location>
</feature>
<gene>
    <name evidence="6" type="primary">ldhA_6</name>
    <name evidence="6" type="ORF">SDC9_95667</name>
</gene>
<accession>A0A645A6Y9</accession>
<feature type="domain" description="D-isomer specific 2-hydroxyacid dehydrogenase catalytic" evidence="4">
    <location>
        <begin position="10"/>
        <end position="324"/>
    </location>
</feature>
<dbReference type="PANTHER" id="PTHR43026:SF1">
    <property type="entry name" value="2-HYDROXYACID DEHYDROGENASE HOMOLOG 1-RELATED"/>
    <property type="match status" value="1"/>
</dbReference>
<dbReference type="Pfam" id="PF00389">
    <property type="entry name" value="2-Hacid_dh"/>
    <property type="match status" value="1"/>
</dbReference>
<sequence>MKKLAFFDAKPYDKIWFEKLKGDYGFEFKYFENKLNADSAVTAKGYDGVVIFVNDTADKKTLEVLYENGISVIALRCAGYNNVDFSAAFGKIHVVRVPAYSPYAVAEHAAALLLTLNRKVHRAYNRTREYNFSLSGLTGFDLHGKTVGVVGTGKIGQVFIDICRGFGMKVLAFDPYPNEGRGIDYVSFEKLCQKSDIISLHCPLTPSTRHMINKDSLSSMKDGVYLINTSRGAMIDSEALLEAIKAQKVGGAGLDVYEEESDLFFEDYSGSIIQDEILARLISMPNVIVTSHQAFLTNEALFNIAKITLENLKEFYNGEGLSNEICYQCQKQGKCVKTKNTRCF</sequence>
<dbReference type="InterPro" id="IPR058205">
    <property type="entry name" value="D-LDH-like"/>
</dbReference>
<comment type="caution">
    <text evidence="6">The sequence shown here is derived from an EMBL/GenBank/DDBJ whole genome shotgun (WGS) entry which is preliminary data.</text>
</comment>